<dbReference type="InterPro" id="IPR058624">
    <property type="entry name" value="MdtA-like_HH"/>
</dbReference>
<dbReference type="GO" id="GO:0019898">
    <property type="term" value="C:extrinsic component of membrane"/>
    <property type="evidence" value="ECO:0007669"/>
    <property type="project" value="InterPro"/>
</dbReference>
<feature type="coiled-coil region" evidence="8">
    <location>
        <begin position="149"/>
        <end position="183"/>
    </location>
</feature>
<dbReference type="GO" id="GO:0030313">
    <property type="term" value="C:cell envelope"/>
    <property type="evidence" value="ECO:0007669"/>
    <property type="project" value="UniProtKB-SubCell"/>
</dbReference>
<dbReference type="PANTHER" id="PTHR30469">
    <property type="entry name" value="MULTIDRUG RESISTANCE PROTEIN MDTA"/>
    <property type="match status" value="1"/>
</dbReference>
<dbReference type="Pfam" id="PF25944">
    <property type="entry name" value="Beta-barrel_RND"/>
    <property type="match status" value="1"/>
</dbReference>
<protein>
    <submittedName>
        <fullName evidence="13">Efflux transporter periplasmic adaptor subunit</fullName>
    </submittedName>
</protein>
<evidence type="ECO:0000256" key="7">
    <source>
        <dbReference type="ARBA" id="ARBA00023136"/>
    </source>
</evidence>
<dbReference type="PANTHER" id="PTHR30469:SF33">
    <property type="entry name" value="SLR1207 PROTEIN"/>
    <property type="match status" value="1"/>
</dbReference>
<dbReference type="GO" id="GO:1990195">
    <property type="term" value="C:macrolide transmembrane transporter complex"/>
    <property type="evidence" value="ECO:0007669"/>
    <property type="project" value="InterPro"/>
</dbReference>
<dbReference type="Gene3D" id="2.40.50.100">
    <property type="match status" value="1"/>
</dbReference>
<evidence type="ECO:0000259" key="9">
    <source>
        <dbReference type="Pfam" id="PF25876"/>
    </source>
</evidence>
<evidence type="ECO:0000256" key="6">
    <source>
        <dbReference type="ARBA" id="ARBA00023054"/>
    </source>
</evidence>
<evidence type="ECO:0000313" key="14">
    <source>
        <dbReference type="Proteomes" id="UP000242205"/>
    </source>
</evidence>
<feature type="domain" description="Multidrug resistance protein MdtA-like C-terminal permuted SH3" evidence="12">
    <location>
        <begin position="308"/>
        <end position="375"/>
    </location>
</feature>
<dbReference type="OrthoDB" id="9784484at2"/>
<keyword evidence="3" id="KW-0813">Transport</keyword>
<keyword evidence="4" id="KW-1003">Cell membrane</keyword>
<dbReference type="InterPro" id="IPR058626">
    <property type="entry name" value="MdtA-like_b-barrel"/>
</dbReference>
<dbReference type="KEGG" id="atw:C0099_13160"/>
<dbReference type="EMBL" id="CP025682">
    <property type="protein sequence ID" value="AUN95795.1"/>
    <property type="molecule type" value="Genomic_DNA"/>
</dbReference>
<keyword evidence="7" id="KW-0472">Membrane</keyword>
<feature type="domain" description="Multidrug resistance protein MdtA-like beta-barrel" evidence="11">
    <location>
        <begin position="225"/>
        <end position="300"/>
    </location>
</feature>
<comment type="similarity">
    <text evidence="2">Belongs to the membrane fusion protein (MFP) (TC 8.A.1) family.</text>
</comment>
<dbReference type="SUPFAM" id="SSF111369">
    <property type="entry name" value="HlyD-like secretion proteins"/>
    <property type="match status" value="1"/>
</dbReference>
<evidence type="ECO:0000256" key="3">
    <source>
        <dbReference type="ARBA" id="ARBA00022448"/>
    </source>
</evidence>
<evidence type="ECO:0000256" key="2">
    <source>
        <dbReference type="ARBA" id="ARBA00009477"/>
    </source>
</evidence>
<evidence type="ECO:0000259" key="11">
    <source>
        <dbReference type="Pfam" id="PF25944"/>
    </source>
</evidence>
<feature type="domain" description="Multidrug resistance protein MdtA-like alpha-helical hairpin" evidence="9">
    <location>
        <begin position="111"/>
        <end position="187"/>
    </location>
</feature>
<proteinExistence type="inferred from homology"/>
<dbReference type="InterPro" id="IPR030190">
    <property type="entry name" value="MacA_alpha-hairpin_sf"/>
</dbReference>
<dbReference type="InterPro" id="IPR006143">
    <property type="entry name" value="RND_pump_MFP"/>
</dbReference>
<comment type="subcellular location">
    <subcellularLocation>
        <location evidence="1">Cell membrane</location>
    </subcellularLocation>
</comment>
<dbReference type="Gene3D" id="6.10.140.1990">
    <property type="match status" value="1"/>
</dbReference>
<dbReference type="Pfam" id="PF25967">
    <property type="entry name" value="RND-MFP_C"/>
    <property type="match status" value="1"/>
</dbReference>
<name>A0A2I6S972_9RHOO</name>
<keyword evidence="5" id="KW-0997">Cell inner membrane</keyword>
<evidence type="ECO:0000256" key="8">
    <source>
        <dbReference type="SAM" id="Coils"/>
    </source>
</evidence>
<evidence type="ECO:0000256" key="5">
    <source>
        <dbReference type="ARBA" id="ARBA00022519"/>
    </source>
</evidence>
<feature type="domain" description="Multidrug resistance protein MdtA-like barrel-sandwich hybrid" evidence="10">
    <location>
        <begin position="65"/>
        <end position="218"/>
    </location>
</feature>
<evidence type="ECO:0000259" key="10">
    <source>
        <dbReference type="Pfam" id="PF25917"/>
    </source>
</evidence>
<dbReference type="Pfam" id="PF25876">
    <property type="entry name" value="HH_MFP_RND"/>
    <property type="match status" value="1"/>
</dbReference>
<keyword evidence="6 8" id="KW-0175">Coiled coil</keyword>
<evidence type="ECO:0000259" key="12">
    <source>
        <dbReference type="Pfam" id="PF25967"/>
    </source>
</evidence>
<evidence type="ECO:0000256" key="4">
    <source>
        <dbReference type="ARBA" id="ARBA00022475"/>
    </source>
</evidence>
<sequence length="386" mass="41428">MSPSRLRTILVLGVVAALAAGAWFARDTLLGSRDANAALILASVERRDLEDVVTATGTLQPRDFVDVGAQVSGLLERIHVEVGDRVEIDQLLGEIDPRVLSSRVEATRAQLRSQRAQLLEREANLDLARLQVRRQRNLMAEEATSREALQNAEASLRVAQAQIAALEAQIEQTDASLRADEANLEYTRIVAPMAGTVVSITARQGQTLNANQSAPTILRIADLSTMTVETQVSEADIGRLSVGMDVWFTTLGGGGQRWEGKLRRIDPTPTVTNNVVLYNAQFEVPNPDGRLMTQMTAQVFFVVARAEDALVVPRAALQAGNMRGARDGTPAGKATVRVVDDTGRTAERTIETGIANRIEVQVLSGLAEGERVVAGNAAAGRGAAAR</sequence>
<reference evidence="13 14" key="1">
    <citation type="submission" date="2018-01" db="EMBL/GenBank/DDBJ databases">
        <authorList>
            <person name="Fu G.-Y."/>
        </authorList>
    </citation>
    <scope>NUCLEOTIDE SEQUENCE [LARGE SCALE GENOMIC DNA]</scope>
    <source>
        <strain evidence="13 14">SY39</strain>
    </source>
</reference>
<dbReference type="Pfam" id="PF25917">
    <property type="entry name" value="BSH_RND"/>
    <property type="match status" value="1"/>
</dbReference>
<dbReference type="Proteomes" id="UP000242205">
    <property type="component" value="Chromosome"/>
</dbReference>
<dbReference type="Gene3D" id="2.40.30.170">
    <property type="match status" value="1"/>
</dbReference>
<gene>
    <name evidence="13" type="ORF">C0099_13160</name>
</gene>
<accession>A0A2I6S972</accession>
<organism evidence="13 14">
    <name type="scientific">Pseudazoarcus pumilus</name>
    <dbReference type="NCBI Taxonomy" id="2067960"/>
    <lineage>
        <taxon>Bacteria</taxon>
        <taxon>Pseudomonadati</taxon>
        <taxon>Pseudomonadota</taxon>
        <taxon>Betaproteobacteria</taxon>
        <taxon>Rhodocyclales</taxon>
        <taxon>Zoogloeaceae</taxon>
        <taxon>Pseudazoarcus</taxon>
    </lineage>
</organism>
<dbReference type="NCBIfam" id="TIGR01730">
    <property type="entry name" value="RND_mfp"/>
    <property type="match status" value="1"/>
</dbReference>
<dbReference type="InterPro" id="IPR058625">
    <property type="entry name" value="MdtA-like_BSH"/>
</dbReference>
<dbReference type="RefSeq" id="WP_102247840.1">
    <property type="nucleotide sequence ID" value="NZ_CP025682.1"/>
</dbReference>
<dbReference type="GO" id="GO:1990281">
    <property type="term" value="C:efflux pump complex"/>
    <property type="evidence" value="ECO:0007669"/>
    <property type="project" value="TreeGrafter"/>
</dbReference>
<dbReference type="GO" id="GO:0015562">
    <property type="term" value="F:efflux transmembrane transporter activity"/>
    <property type="evidence" value="ECO:0007669"/>
    <property type="project" value="TreeGrafter"/>
</dbReference>
<evidence type="ECO:0000313" key="13">
    <source>
        <dbReference type="EMBL" id="AUN95795.1"/>
    </source>
</evidence>
<dbReference type="Gene3D" id="2.40.420.20">
    <property type="match status" value="1"/>
</dbReference>
<keyword evidence="14" id="KW-1185">Reference proteome</keyword>
<dbReference type="GO" id="GO:1990961">
    <property type="term" value="P:xenobiotic detoxification by transmembrane export across the plasma membrane"/>
    <property type="evidence" value="ECO:0007669"/>
    <property type="project" value="InterPro"/>
</dbReference>
<dbReference type="AlphaFoldDB" id="A0A2I6S972"/>
<evidence type="ECO:0000256" key="1">
    <source>
        <dbReference type="ARBA" id="ARBA00004236"/>
    </source>
</evidence>
<dbReference type="InterPro" id="IPR058627">
    <property type="entry name" value="MdtA-like_C"/>
</dbReference>